<keyword evidence="1" id="KW-0472">Membrane</keyword>
<feature type="transmembrane region" description="Helical" evidence="1">
    <location>
        <begin position="32"/>
        <end position="51"/>
    </location>
</feature>
<evidence type="ECO:0000313" key="3">
    <source>
        <dbReference type="Proteomes" id="UP000092575"/>
    </source>
</evidence>
<name>A0A1B8QS16_MORNO</name>
<dbReference type="AlphaFoldDB" id="A0A1B8QS16"/>
<proteinExistence type="predicted"/>
<keyword evidence="1" id="KW-0812">Transmembrane</keyword>
<gene>
    <name evidence="2" type="ORF">A7456_08355</name>
</gene>
<sequence length="79" mass="9436">MYWLAVFNHCFFIIVKPMIKIDKNLSFDMINFYQNHIIICGYLSYNVCLLFKSFNQKIYRLFLNGMNGRICPPNTMNVV</sequence>
<evidence type="ECO:0000313" key="2">
    <source>
        <dbReference type="EMBL" id="OBX87151.1"/>
    </source>
</evidence>
<reference evidence="2 3" key="1">
    <citation type="submission" date="2016-05" db="EMBL/GenBank/DDBJ databases">
        <title>Draft genome sequence of Moraxella nonliquefaciens CCUG 348T.</title>
        <authorList>
            <person name="Salva-Serra F."/>
            <person name="Engstrom-Jakobsson H."/>
            <person name="Thorell K."/>
            <person name="Gonzales-Siles L."/>
            <person name="Karlsson R."/>
            <person name="Boulund F."/>
            <person name="Engstrand L."/>
            <person name="Kristiansson E."/>
            <person name="Moore E."/>
        </authorList>
    </citation>
    <scope>NUCLEOTIDE SEQUENCE [LARGE SCALE GENOMIC DNA]</scope>
    <source>
        <strain evidence="2 3">CCUG 348</strain>
    </source>
</reference>
<organism evidence="2 3">
    <name type="scientific">Moraxella nonliquefaciens</name>
    <dbReference type="NCBI Taxonomy" id="478"/>
    <lineage>
        <taxon>Bacteria</taxon>
        <taxon>Pseudomonadati</taxon>
        <taxon>Pseudomonadota</taxon>
        <taxon>Gammaproteobacteria</taxon>
        <taxon>Moraxellales</taxon>
        <taxon>Moraxellaceae</taxon>
        <taxon>Moraxella</taxon>
    </lineage>
</organism>
<evidence type="ECO:0000256" key="1">
    <source>
        <dbReference type="SAM" id="Phobius"/>
    </source>
</evidence>
<keyword evidence="1" id="KW-1133">Transmembrane helix</keyword>
<accession>A0A1B8QS16</accession>
<protein>
    <submittedName>
        <fullName evidence="2">Uncharacterized protein</fullName>
    </submittedName>
</protein>
<comment type="caution">
    <text evidence="2">The sequence shown here is derived from an EMBL/GenBank/DDBJ whole genome shotgun (WGS) entry which is preliminary data.</text>
</comment>
<dbReference type="STRING" id="478.A7456_08355"/>
<dbReference type="EMBL" id="LXTW01000003">
    <property type="protein sequence ID" value="OBX87151.1"/>
    <property type="molecule type" value="Genomic_DNA"/>
</dbReference>
<dbReference type="Proteomes" id="UP000092575">
    <property type="component" value="Unassembled WGS sequence"/>
</dbReference>